<organism evidence="2 3">
    <name type="scientific">Zooshikella harenae</name>
    <dbReference type="NCBI Taxonomy" id="2827238"/>
    <lineage>
        <taxon>Bacteria</taxon>
        <taxon>Pseudomonadati</taxon>
        <taxon>Pseudomonadota</taxon>
        <taxon>Gammaproteobacteria</taxon>
        <taxon>Oceanospirillales</taxon>
        <taxon>Zooshikellaceae</taxon>
        <taxon>Zooshikella</taxon>
    </lineage>
</organism>
<proteinExistence type="predicted"/>
<evidence type="ECO:0000313" key="2">
    <source>
        <dbReference type="EMBL" id="MBU2710500.1"/>
    </source>
</evidence>
<evidence type="ECO:0000256" key="1">
    <source>
        <dbReference type="SAM" id="Phobius"/>
    </source>
</evidence>
<evidence type="ECO:0008006" key="4">
    <source>
        <dbReference type="Google" id="ProtNLM"/>
    </source>
</evidence>
<reference evidence="2 3" key="1">
    <citation type="submission" date="2021-04" db="EMBL/GenBank/DDBJ databases">
        <authorList>
            <person name="Pira H."/>
            <person name="Risdian C."/>
            <person name="Wink J."/>
        </authorList>
    </citation>
    <scope>NUCLEOTIDE SEQUENCE [LARGE SCALE GENOMIC DNA]</scope>
    <source>
        <strain evidence="2 3">WH53</strain>
    </source>
</reference>
<dbReference type="EMBL" id="JAGSOY010000007">
    <property type="protein sequence ID" value="MBU2710500.1"/>
    <property type="molecule type" value="Genomic_DNA"/>
</dbReference>
<feature type="transmembrane region" description="Helical" evidence="1">
    <location>
        <begin position="46"/>
        <end position="70"/>
    </location>
</feature>
<keyword evidence="1" id="KW-0812">Transmembrane</keyword>
<feature type="transmembrane region" description="Helical" evidence="1">
    <location>
        <begin position="20"/>
        <end position="40"/>
    </location>
</feature>
<keyword evidence="3" id="KW-1185">Reference proteome</keyword>
<keyword evidence="1" id="KW-0472">Membrane</keyword>
<keyword evidence="1" id="KW-1133">Transmembrane helix</keyword>
<name>A0ABS5Z939_9GAMM</name>
<gene>
    <name evidence="2" type="ORF">KCG35_05470</name>
</gene>
<comment type="caution">
    <text evidence="2">The sequence shown here is derived from an EMBL/GenBank/DDBJ whole genome shotgun (WGS) entry which is preliminary data.</text>
</comment>
<protein>
    <recommendedName>
        <fullName evidence="4">DUF962 domain-containing protein</fullName>
    </recommendedName>
</protein>
<evidence type="ECO:0000313" key="3">
    <source>
        <dbReference type="Proteomes" id="UP000690515"/>
    </source>
</evidence>
<dbReference type="Proteomes" id="UP000690515">
    <property type="component" value="Unassembled WGS sequence"/>
</dbReference>
<sequence length="72" mass="8033">MIMLIALYGNFFANHGEFGVACHLWLIITGIPASLLSGYFPHGSLSGIFFAGLLGMMQWYFVSIAILFFLKR</sequence>
<accession>A0ABS5Z939</accession>
<dbReference type="RefSeq" id="WP_215818656.1">
    <property type="nucleotide sequence ID" value="NZ_JAGSOY010000007.1"/>
</dbReference>